<evidence type="ECO:0000259" key="2">
    <source>
        <dbReference type="Pfam" id="PF20434"/>
    </source>
</evidence>
<dbReference type="AlphaFoldDB" id="K2QNI2"/>
<dbReference type="Gene3D" id="3.40.50.1820">
    <property type="entry name" value="alpha/beta hydrolase"/>
    <property type="match status" value="1"/>
</dbReference>
<sequence length="303" mass="33988">MLLRFLLLSWTFLLLISCNPSQENRYIEPIFEKVQQQTYTYADTLKLDFYDAKEDLLDKRPLLVVVHGGGFSVGQRDNPTEVKFSEAMAKKGYTVASVSYRLTRKGKATGFGCDCPAEDKIETIKMSGEDILKALHFLKKRNDVFKIDFNRVILIGSSAGAEAVVNLAYMRDSDLYNDLNYGDLEFAGVVSFAGALLELGSLTKANAKPSMFFHGMKDRLVPYDVAAHHYCDKDAPGYLMLYGSKAMADKLKELKVSYNLGMDPSGTHQWAGIPFSRTDSIANFINEAIIKQQLTQINRTLKK</sequence>
<dbReference type="OrthoDB" id="9803990at2"/>
<dbReference type="ESTHER" id="9flao-k2qni2">
    <property type="family name" value="BD-FAE"/>
</dbReference>
<dbReference type="STRING" id="555500.I215_02978"/>
<name>K2QNI2_9FLAO</name>
<dbReference type="EMBL" id="AMSG01000002">
    <property type="protein sequence ID" value="EKF56452.1"/>
    <property type="molecule type" value="Genomic_DNA"/>
</dbReference>
<dbReference type="Proteomes" id="UP000007364">
    <property type="component" value="Unassembled WGS sequence"/>
</dbReference>
<gene>
    <name evidence="3" type="ORF">I215_02978</name>
</gene>
<dbReference type="InterPro" id="IPR049492">
    <property type="entry name" value="BD-FAE-like_dom"/>
</dbReference>
<dbReference type="PROSITE" id="PS51257">
    <property type="entry name" value="PROKAR_LIPOPROTEIN"/>
    <property type="match status" value="1"/>
</dbReference>
<dbReference type="InterPro" id="IPR050300">
    <property type="entry name" value="GDXG_lipolytic_enzyme"/>
</dbReference>
<dbReference type="InterPro" id="IPR029058">
    <property type="entry name" value="AB_hydrolase_fold"/>
</dbReference>
<evidence type="ECO:0000313" key="3">
    <source>
        <dbReference type="EMBL" id="EKF56452.1"/>
    </source>
</evidence>
<dbReference type="SUPFAM" id="SSF53474">
    <property type="entry name" value="alpha/beta-Hydrolases"/>
    <property type="match status" value="1"/>
</dbReference>
<organism evidence="3 4">
    <name type="scientific">Galbibacter marinus</name>
    <dbReference type="NCBI Taxonomy" id="555500"/>
    <lineage>
        <taxon>Bacteria</taxon>
        <taxon>Pseudomonadati</taxon>
        <taxon>Bacteroidota</taxon>
        <taxon>Flavobacteriia</taxon>
        <taxon>Flavobacteriales</taxon>
        <taxon>Flavobacteriaceae</taxon>
        <taxon>Galbibacter</taxon>
    </lineage>
</organism>
<accession>K2QNI2</accession>
<dbReference type="PANTHER" id="PTHR48081">
    <property type="entry name" value="AB HYDROLASE SUPERFAMILY PROTEIN C4A8.06C"/>
    <property type="match status" value="1"/>
</dbReference>
<dbReference type="GO" id="GO:0016787">
    <property type="term" value="F:hydrolase activity"/>
    <property type="evidence" value="ECO:0007669"/>
    <property type="project" value="UniProtKB-KW"/>
</dbReference>
<reference evidence="3 4" key="1">
    <citation type="journal article" date="2012" name="J. Bacteriol.">
        <title>Genome Sequence of Galbibacter marinum Type Strain ck-I2-15.</title>
        <authorList>
            <person name="Lai Q."/>
            <person name="Li C."/>
            <person name="Shao Z."/>
        </authorList>
    </citation>
    <scope>NUCLEOTIDE SEQUENCE [LARGE SCALE GENOMIC DNA]</scope>
    <source>
        <strain evidence="4">ck-I2-15</strain>
    </source>
</reference>
<dbReference type="RefSeq" id="WP_008990471.1">
    <property type="nucleotide sequence ID" value="NZ_AMSG01000002.1"/>
</dbReference>
<evidence type="ECO:0000256" key="1">
    <source>
        <dbReference type="ARBA" id="ARBA00022801"/>
    </source>
</evidence>
<dbReference type="PATRIC" id="fig|555500.3.peg.619"/>
<keyword evidence="1" id="KW-0378">Hydrolase</keyword>
<proteinExistence type="predicted"/>
<keyword evidence="4" id="KW-1185">Reference proteome</keyword>
<dbReference type="eggNOG" id="COG0657">
    <property type="taxonomic scope" value="Bacteria"/>
</dbReference>
<dbReference type="Pfam" id="PF20434">
    <property type="entry name" value="BD-FAE"/>
    <property type="match status" value="1"/>
</dbReference>
<protein>
    <submittedName>
        <fullName evidence="3">Secreted lipase/esterase</fullName>
    </submittedName>
</protein>
<comment type="caution">
    <text evidence="3">The sequence shown here is derived from an EMBL/GenBank/DDBJ whole genome shotgun (WGS) entry which is preliminary data.</text>
</comment>
<evidence type="ECO:0000313" key="4">
    <source>
        <dbReference type="Proteomes" id="UP000007364"/>
    </source>
</evidence>
<feature type="domain" description="BD-FAE-like" evidence="2">
    <location>
        <begin position="47"/>
        <end position="244"/>
    </location>
</feature>